<accession>A0A9W7DJR2</accession>
<reference evidence="14" key="1">
    <citation type="submission" date="2023-04" db="EMBL/GenBank/DDBJ databases">
        <title>Ambrosiozyma monospora NBRC 1965.</title>
        <authorList>
            <person name="Ichikawa N."/>
            <person name="Sato H."/>
            <person name="Tonouchi N."/>
        </authorList>
    </citation>
    <scope>NUCLEOTIDE SEQUENCE</scope>
    <source>
        <strain evidence="14">NBRC 1965</strain>
    </source>
</reference>
<comment type="similarity">
    <text evidence="3 12">Belongs to the peptidase A1 family.</text>
</comment>
<evidence type="ECO:0000256" key="3">
    <source>
        <dbReference type="ARBA" id="ARBA00007447"/>
    </source>
</evidence>
<evidence type="ECO:0000256" key="4">
    <source>
        <dbReference type="ARBA" id="ARBA00013207"/>
    </source>
</evidence>
<evidence type="ECO:0000313" key="15">
    <source>
        <dbReference type="Proteomes" id="UP001165063"/>
    </source>
</evidence>
<dbReference type="InterPro" id="IPR001461">
    <property type="entry name" value="Aspartic_peptidase_A1"/>
</dbReference>
<comment type="catalytic activity">
    <reaction evidence="1">
        <text>Preferential cleavage at the carboxyl of hydrophobic amino acids, but fails to cleave 15-Leu-|-Tyr-16, 16-Tyr-|-Leu-17 and 24-Phe-|-Phe-25 of insulin B chain. Activates trypsinogen, and degrades keratin.</text>
        <dbReference type="EC" id="3.4.23.24"/>
    </reaction>
</comment>
<dbReference type="CDD" id="cd05474">
    <property type="entry name" value="SAP_like"/>
    <property type="match status" value="1"/>
</dbReference>
<keyword evidence="15" id="KW-1185">Reference proteome</keyword>
<dbReference type="GO" id="GO:0005576">
    <property type="term" value="C:extracellular region"/>
    <property type="evidence" value="ECO:0007669"/>
    <property type="project" value="UniProtKB-SubCell"/>
</dbReference>
<organism evidence="14 15">
    <name type="scientific">Ambrosiozyma monospora</name>
    <name type="common">Yeast</name>
    <name type="synonym">Endomycopsis monosporus</name>
    <dbReference type="NCBI Taxonomy" id="43982"/>
    <lineage>
        <taxon>Eukaryota</taxon>
        <taxon>Fungi</taxon>
        <taxon>Dikarya</taxon>
        <taxon>Ascomycota</taxon>
        <taxon>Saccharomycotina</taxon>
        <taxon>Pichiomycetes</taxon>
        <taxon>Pichiales</taxon>
        <taxon>Pichiaceae</taxon>
        <taxon>Ambrosiozyma</taxon>
    </lineage>
</organism>
<gene>
    <name evidence="14" type="ORF">Amon01_000379700</name>
</gene>
<evidence type="ECO:0000256" key="1">
    <source>
        <dbReference type="ARBA" id="ARBA00001675"/>
    </source>
</evidence>
<dbReference type="PROSITE" id="PS00141">
    <property type="entry name" value="ASP_PROTEASE"/>
    <property type="match status" value="1"/>
</dbReference>
<evidence type="ECO:0000313" key="14">
    <source>
        <dbReference type="EMBL" id="GMG29938.1"/>
    </source>
</evidence>
<keyword evidence="6 12" id="KW-0645">Protease</keyword>
<evidence type="ECO:0000259" key="13">
    <source>
        <dbReference type="PROSITE" id="PS51767"/>
    </source>
</evidence>
<evidence type="ECO:0000256" key="2">
    <source>
        <dbReference type="ARBA" id="ARBA00004613"/>
    </source>
</evidence>
<sequence>MVQLTAPSTWGYDTIQIGGVNIPDVNIAVCDNTDSDSGVLGISYAELESTTTSSSPKTYMNFPMTMKNQGFISKLTYSVYLNDPDADTASILFGAIDQNKYTGDLALMPIVKDWRYDVTGTSQPSTIDVTISSMSIGSKKSNKKIEFGSGAAAGLLDTGTTLLYVPKTVLTAITKIAGLSTDTSSGYLTCNCNLGDDYYLSFNFQGFDVDVPFKNLFLDTGDDSSSTCYLGVRSSGDSTFILGDKFLTSVYAVIDLEDNVVAMAKANTDSTSENIEVISDSIPSASSVASYYSTYGGAAGTSLSVRATGSLKVGRKEVEVAARDVTSTADCSVISTSSVSFLASNDKSNSSSGYTVSTAENSGVQTSGVGSFLACIILVLFSAF</sequence>
<dbReference type="OrthoDB" id="771136at2759"/>
<dbReference type="GO" id="GO:0006508">
    <property type="term" value="P:proteolysis"/>
    <property type="evidence" value="ECO:0007669"/>
    <property type="project" value="UniProtKB-KW"/>
</dbReference>
<dbReference type="Proteomes" id="UP001165063">
    <property type="component" value="Unassembled WGS sequence"/>
</dbReference>
<keyword evidence="9 12" id="KW-0378">Hydrolase</keyword>
<name>A0A9W7DJR2_AMBMO</name>
<keyword evidence="8 12" id="KW-0064">Aspartyl protease</keyword>
<evidence type="ECO:0000256" key="11">
    <source>
        <dbReference type="ARBA" id="ARBA00023157"/>
    </source>
</evidence>
<evidence type="ECO:0000256" key="12">
    <source>
        <dbReference type="RuleBase" id="RU000454"/>
    </source>
</evidence>
<dbReference type="Pfam" id="PF00026">
    <property type="entry name" value="Asp"/>
    <property type="match status" value="1"/>
</dbReference>
<keyword evidence="7" id="KW-0732">Signal</keyword>
<dbReference type="EC" id="3.4.23.24" evidence="4"/>
<evidence type="ECO:0000256" key="7">
    <source>
        <dbReference type="ARBA" id="ARBA00022729"/>
    </source>
</evidence>
<proteinExistence type="inferred from homology"/>
<keyword evidence="10" id="KW-0865">Zymogen</keyword>
<dbReference type="PANTHER" id="PTHR47966">
    <property type="entry name" value="BETA-SITE APP-CLEAVING ENZYME, ISOFORM A-RELATED"/>
    <property type="match status" value="1"/>
</dbReference>
<evidence type="ECO:0000256" key="5">
    <source>
        <dbReference type="ARBA" id="ARBA00022525"/>
    </source>
</evidence>
<dbReference type="EMBL" id="BSXU01001681">
    <property type="protein sequence ID" value="GMG29938.1"/>
    <property type="molecule type" value="Genomic_DNA"/>
</dbReference>
<dbReference type="PRINTS" id="PR00792">
    <property type="entry name" value="PEPSIN"/>
</dbReference>
<evidence type="ECO:0000256" key="9">
    <source>
        <dbReference type="ARBA" id="ARBA00022801"/>
    </source>
</evidence>
<dbReference type="GO" id="GO:0004190">
    <property type="term" value="F:aspartic-type endopeptidase activity"/>
    <property type="evidence" value="ECO:0007669"/>
    <property type="project" value="UniProtKB-KW"/>
</dbReference>
<dbReference type="AlphaFoldDB" id="A0A9W7DJR2"/>
<evidence type="ECO:0000256" key="10">
    <source>
        <dbReference type="ARBA" id="ARBA00023145"/>
    </source>
</evidence>
<keyword evidence="11" id="KW-1015">Disulfide bond</keyword>
<dbReference type="SUPFAM" id="SSF50630">
    <property type="entry name" value="Acid proteases"/>
    <property type="match status" value="1"/>
</dbReference>
<dbReference type="Gene3D" id="2.40.70.10">
    <property type="entry name" value="Acid Proteases"/>
    <property type="match status" value="2"/>
</dbReference>
<comment type="subcellular location">
    <subcellularLocation>
        <location evidence="2">Secreted</location>
    </subcellularLocation>
</comment>
<keyword evidence="5" id="KW-0964">Secreted</keyword>
<dbReference type="PANTHER" id="PTHR47966:SF65">
    <property type="entry name" value="ASPARTIC-TYPE ENDOPEPTIDASE"/>
    <property type="match status" value="1"/>
</dbReference>
<dbReference type="InterPro" id="IPR033121">
    <property type="entry name" value="PEPTIDASE_A1"/>
</dbReference>
<feature type="domain" description="Peptidase A1" evidence="13">
    <location>
        <begin position="1"/>
        <end position="264"/>
    </location>
</feature>
<dbReference type="PROSITE" id="PS51767">
    <property type="entry name" value="PEPTIDASE_A1"/>
    <property type="match status" value="1"/>
</dbReference>
<protein>
    <recommendedName>
        <fullName evidence="4">candidapepsin</fullName>
        <ecNumber evidence="4">3.4.23.24</ecNumber>
    </recommendedName>
</protein>
<comment type="caution">
    <text evidence="14">The sequence shown here is derived from an EMBL/GenBank/DDBJ whole genome shotgun (WGS) entry which is preliminary data.</text>
</comment>
<dbReference type="InterPro" id="IPR021109">
    <property type="entry name" value="Peptidase_aspartic_dom_sf"/>
</dbReference>
<evidence type="ECO:0000256" key="8">
    <source>
        <dbReference type="ARBA" id="ARBA00022750"/>
    </source>
</evidence>
<dbReference type="InterPro" id="IPR033876">
    <property type="entry name" value="SAP-like"/>
</dbReference>
<dbReference type="InterPro" id="IPR001969">
    <property type="entry name" value="Aspartic_peptidase_AS"/>
</dbReference>
<evidence type="ECO:0000256" key="6">
    <source>
        <dbReference type="ARBA" id="ARBA00022670"/>
    </source>
</evidence>